<dbReference type="GO" id="GO:0042393">
    <property type="term" value="F:histone binding"/>
    <property type="evidence" value="ECO:0007669"/>
    <property type="project" value="TreeGrafter"/>
</dbReference>
<dbReference type="PROSITE" id="PS51192">
    <property type="entry name" value="HELICASE_ATP_BIND_1"/>
    <property type="match status" value="1"/>
</dbReference>
<evidence type="ECO:0000259" key="5">
    <source>
        <dbReference type="PROSITE" id="PS51192"/>
    </source>
</evidence>
<dbReference type="InterPro" id="IPR027417">
    <property type="entry name" value="P-loop_NTPase"/>
</dbReference>
<dbReference type="GO" id="GO:0016887">
    <property type="term" value="F:ATP hydrolysis activity"/>
    <property type="evidence" value="ECO:0007669"/>
    <property type="project" value="TreeGrafter"/>
</dbReference>
<dbReference type="GO" id="GO:0140658">
    <property type="term" value="F:ATP-dependent chromatin remodeler activity"/>
    <property type="evidence" value="ECO:0007669"/>
    <property type="project" value="TreeGrafter"/>
</dbReference>
<dbReference type="InterPro" id="IPR014001">
    <property type="entry name" value="Helicase_ATP-bd"/>
</dbReference>
<dbReference type="Proteomes" id="UP000673691">
    <property type="component" value="Unassembled WGS sequence"/>
</dbReference>
<evidence type="ECO:0000256" key="2">
    <source>
        <dbReference type="ARBA" id="ARBA00022741"/>
    </source>
</evidence>
<dbReference type="SUPFAM" id="SSF52540">
    <property type="entry name" value="P-loop containing nucleoside triphosphate hydrolases"/>
    <property type="match status" value="1"/>
</dbReference>
<dbReference type="GO" id="GO:0005524">
    <property type="term" value="F:ATP binding"/>
    <property type="evidence" value="ECO:0007669"/>
    <property type="project" value="InterPro"/>
</dbReference>
<feature type="domain" description="Helicase ATP-binding" evidence="5">
    <location>
        <begin position="48"/>
        <end position="203"/>
    </location>
</feature>
<evidence type="ECO:0000256" key="4">
    <source>
        <dbReference type="ARBA" id="ARBA00023242"/>
    </source>
</evidence>
<dbReference type="Pfam" id="PF00176">
    <property type="entry name" value="SNF2-rel_dom"/>
    <property type="match status" value="1"/>
</dbReference>
<protein>
    <submittedName>
        <fullName evidence="6">P-loop containing nucleoside triphosphate hydrolase protein</fullName>
    </submittedName>
</protein>
<evidence type="ECO:0000256" key="1">
    <source>
        <dbReference type="ARBA" id="ARBA00004123"/>
    </source>
</evidence>
<organism evidence="6 7">
    <name type="scientific">Olpidium bornovanus</name>
    <dbReference type="NCBI Taxonomy" id="278681"/>
    <lineage>
        <taxon>Eukaryota</taxon>
        <taxon>Fungi</taxon>
        <taxon>Fungi incertae sedis</taxon>
        <taxon>Olpidiomycota</taxon>
        <taxon>Olpidiomycotina</taxon>
        <taxon>Olpidiomycetes</taxon>
        <taxon>Olpidiales</taxon>
        <taxon>Olpidiaceae</taxon>
        <taxon>Olpidium</taxon>
    </lineage>
</organism>
<accession>A0A8H7ZRN8</accession>
<comment type="subcellular location">
    <subcellularLocation>
        <location evidence="1">Nucleus</location>
    </subcellularLocation>
</comment>
<dbReference type="InterPro" id="IPR000330">
    <property type="entry name" value="SNF2_N"/>
</dbReference>
<sequence>MISWLLYKYYSNDPCILADDMGLDSYCARGSLSFNLTGPLMERRYRQLGKTIQIISLLSIIFDRHGFFPFLIVVPNSTLENWVREFRKWAPRLVVVGYSARRPDKDIIKKHLLFAKKGKNAQLKFHVLVGTYEMAASELSTLKKAGPYEMLVVDEGQRLKADSTKLLESLNEVSVQHKVLLTGTPLQNNVRFLDAKTFPDPRALEKKYTNLDDQAVAEVKGVRTTWRSVRRDVRCADNGNLS</sequence>
<gene>
    <name evidence="6" type="ORF">BJ554DRAFT_1862</name>
</gene>
<keyword evidence="2" id="KW-0547">Nucleotide-binding</keyword>
<name>A0A8H7ZRN8_9FUNG</name>
<dbReference type="EMBL" id="JAEFCI010009132">
    <property type="protein sequence ID" value="KAG5458005.1"/>
    <property type="molecule type" value="Genomic_DNA"/>
</dbReference>
<dbReference type="GO" id="GO:0003677">
    <property type="term" value="F:DNA binding"/>
    <property type="evidence" value="ECO:0007669"/>
    <property type="project" value="TreeGrafter"/>
</dbReference>
<keyword evidence="4" id="KW-0539">Nucleus</keyword>
<proteinExistence type="predicted"/>
<reference evidence="6 7" key="1">
    <citation type="journal article" name="Sci. Rep.">
        <title>Genome-scale phylogenetic analyses confirm Olpidium as the closest living zoosporic fungus to the non-flagellated, terrestrial fungi.</title>
        <authorList>
            <person name="Chang Y."/>
            <person name="Rochon D."/>
            <person name="Sekimoto S."/>
            <person name="Wang Y."/>
            <person name="Chovatia M."/>
            <person name="Sandor L."/>
            <person name="Salamov A."/>
            <person name="Grigoriev I.V."/>
            <person name="Stajich J.E."/>
            <person name="Spatafora J.W."/>
        </authorList>
    </citation>
    <scope>NUCLEOTIDE SEQUENCE [LARGE SCALE GENOMIC DNA]</scope>
    <source>
        <strain evidence="6">S191</strain>
    </source>
</reference>
<keyword evidence="3" id="KW-0067">ATP-binding</keyword>
<dbReference type="GO" id="GO:0005634">
    <property type="term" value="C:nucleus"/>
    <property type="evidence" value="ECO:0007669"/>
    <property type="project" value="UniProtKB-SubCell"/>
</dbReference>
<dbReference type="InterPro" id="IPR038718">
    <property type="entry name" value="SNF2-like_sf"/>
</dbReference>
<keyword evidence="7" id="KW-1185">Reference proteome</keyword>
<dbReference type="GO" id="GO:0000785">
    <property type="term" value="C:chromatin"/>
    <property type="evidence" value="ECO:0007669"/>
    <property type="project" value="TreeGrafter"/>
</dbReference>
<dbReference type="PANTHER" id="PTHR45623:SF17">
    <property type="entry name" value="CHROMODOMAIN-HELICASE-DNA-BINDING PROTEIN 3-RELATED"/>
    <property type="match status" value="1"/>
</dbReference>
<keyword evidence="6" id="KW-0378">Hydrolase</keyword>
<evidence type="ECO:0000313" key="7">
    <source>
        <dbReference type="Proteomes" id="UP000673691"/>
    </source>
</evidence>
<dbReference type="OrthoDB" id="5857104at2759"/>
<evidence type="ECO:0000256" key="3">
    <source>
        <dbReference type="ARBA" id="ARBA00022840"/>
    </source>
</evidence>
<dbReference type="PANTHER" id="PTHR45623">
    <property type="entry name" value="CHROMODOMAIN-HELICASE-DNA-BINDING PROTEIN 3-RELATED-RELATED"/>
    <property type="match status" value="1"/>
</dbReference>
<dbReference type="AlphaFoldDB" id="A0A8H7ZRN8"/>
<evidence type="ECO:0000313" key="6">
    <source>
        <dbReference type="EMBL" id="KAG5458005.1"/>
    </source>
</evidence>
<dbReference type="Gene3D" id="3.40.50.10810">
    <property type="entry name" value="Tandem AAA-ATPase domain"/>
    <property type="match status" value="1"/>
</dbReference>
<dbReference type="SMART" id="SM00487">
    <property type="entry name" value="DEXDc"/>
    <property type="match status" value="1"/>
</dbReference>
<dbReference type="GO" id="GO:0003682">
    <property type="term" value="F:chromatin binding"/>
    <property type="evidence" value="ECO:0007669"/>
    <property type="project" value="TreeGrafter"/>
</dbReference>
<comment type="caution">
    <text evidence="6">The sequence shown here is derived from an EMBL/GenBank/DDBJ whole genome shotgun (WGS) entry which is preliminary data.</text>
</comment>